<keyword evidence="3" id="KW-0540">Nuclease</keyword>
<keyword evidence="6" id="KW-0460">Magnesium</keyword>
<dbReference type="Gene3D" id="3.40.50.1010">
    <property type="entry name" value="5'-nuclease"/>
    <property type="match status" value="1"/>
</dbReference>
<evidence type="ECO:0000256" key="1">
    <source>
        <dbReference type="ARBA" id="ARBA00001946"/>
    </source>
</evidence>
<keyword evidence="5" id="KW-0378">Hydrolase</keyword>
<gene>
    <name evidence="9" type="ORF">ACT18_10935</name>
</gene>
<protein>
    <recommendedName>
        <fullName evidence="8">PIN domain-containing protein</fullName>
    </recommendedName>
</protein>
<evidence type="ECO:0000256" key="7">
    <source>
        <dbReference type="ARBA" id="ARBA00038093"/>
    </source>
</evidence>
<comment type="cofactor">
    <cofactor evidence="1">
        <name>Mg(2+)</name>
        <dbReference type="ChEBI" id="CHEBI:18420"/>
    </cofactor>
</comment>
<evidence type="ECO:0000259" key="8">
    <source>
        <dbReference type="Pfam" id="PF01850"/>
    </source>
</evidence>
<keyword evidence="10" id="KW-1185">Reference proteome</keyword>
<organism evidence="9 10">
    <name type="scientific">Mycolicibacter kumamotonensis</name>
    <dbReference type="NCBI Taxonomy" id="354243"/>
    <lineage>
        <taxon>Bacteria</taxon>
        <taxon>Bacillati</taxon>
        <taxon>Actinomycetota</taxon>
        <taxon>Actinomycetes</taxon>
        <taxon>Mycobacteriales</taxon>
        <taxon>Mycobacteriaceae</taxon>
        <taxon>Mycolicibacter</taxon>
    </lineage>
</organism>
<accession>A0A1B8SGF7</accession>
<feature type="domain" description="PIN" evidence="8">
    <location>
        <begin position="12"/>
        <end position="102"/>
    </location>
</feature>
<evidence type="ECO:0000256" key="6">
    <source>
        <dbReference type="ARBA" id="ARBA00022842"/>
    </source>
</evidence>
<evidence type="ECO:0000256" key="3">
    <source>
        <dbReference type="ARBA" id="ARBA00022722"/>
    </source>
</evidence>
<dbReference type="PANTHER" id="PTHR33653">
    <property type="entry name" value="RIBONUCLEASE VAPC2"/>
    <property type="match status" value="1"/>
</dbReference>
<dbReference type="PANTHER" id="PTHR33653:SF1">
    <property type="entry name" value="RIBONUCLEASE VAPC2"/>
    <property type="match status" value="1"/>
</dbReference>
<evidence type="ECO:0000256" key="5">
    <source>
        <dbReference type="ARBA" id="ARBA00022801"/>
    </source>
</evidence>
<dbReference type="RefSeq" id="WP_065288176.1">
    <property type="nucleotide sequence ID" value="NZ_LFOE01000012.1"/>
</dbReference>
<dbReference type="SUPFAM" id="SSF88723">
    <property type="entry name" value="PIN domain-like"/>
    <property type="match status" value="1"/>
</dbReference>
<dbReference type="Proteomes" id="UP000092668">
    <property type="component" value="Unassembled WGS sequence"/>
</dbReference>
<dbReference type="GO" id="GO:0046872">
    <property type="term" value="F:metal ion binding"/>
    <property type="evidence" value="ECO:0007669"/>
    <property type="project" value="UniProtKB-KW"/>
</dbReference>
<comment type="similarity">
    <text evidence="7">Belongs to the PINc/VapC protein family.</text>
</comment>
<evidence type="ECO:0000313" key="10">
    <source>
        <dbReference type="Proteomes" id="UP000092668"/>
    </source>
</evidence>
<sequence length="119" mass="12761">MPTSSRGSTRWGALHTTAITLAEIEYGIARLPDGRRKDRLTAAASRVFGDFDDVILAFETRAAVRYGEIVAAREQRGRPISAADGQIAAICAAQQATLATRNIGDFDGTGVDVINPWTL</sequence>
<keyword evidence="4" id="KW-0479">Metal-binding</keyword>
<proteinExistence type="inferred from homology"/>
<dbReference type="EMBL" id="LFOE01000012">
    <property type="protein sequence ID" value="OBY31809.1"/>
    <property type="molecule type" value="Genomic_DNA"/>
</dbReference>
<dbReference type="InterPro" id="IPR050556">
    <property type="entry name" value="Type_II_TA_system_RNase"/>
</dbReference>
<reference evidence="9 10" key="1">
    <citation type="submission" date="2015-06" db="EMBL/GenBank/DDBJ databases">
        <title>Genome sequence of Mycobacterium kumamotonense strain Roo.</title>
        <authorList>
            <person name="Greninger A.L."/>
            <person name="Cunningham G."/>
            <person name="Miller S."/>
        </authorList>
    </citation>
    <scope>NUCLEOTIDE SEQUENCE [LARGE SCALE GENOMIC DNA]</scope>
    <source>
        <strain evidence="9 10">Roo</strain>
    </source>
</reference>
<dbReference type="InterPro" id="IPR029060">
    <property type="entry name" value="PIN-like_dom_sf"/>
</dbReference>
<evidence type="ECO:0000256" key="4">
    <source>
        <dbReference type="ARBA" id="ARBA00022723"/>
    </source>
</evidence>
<evidence type="ECO:0000256" key="2">
    <source>
        <dbReference type="ARBA" id="ARBA00022649"/>
    </source>
</evidence>
<dbReference type="GO" id="GO:0016787">
    <property type="term" value="F:hydrolase activity"/>
    <property type="evidence" value="ECO:0007669"/>
    <property type="project" value="UniProtKB-KW"/>
</dbReference>
<dbReference type="GO" id="GO:0004518">
    <property type="term" value="F:nuclease activity"/>
    <property type="evidence" value="ECO:0007669"/>
    <property type="project" value="UniProtKB-KW"/>
</dbReference>
<evidence type="ECO:0000313" key="9">
    <source>
        <dbReference type="EMBL" id="OBY31809.1"/>
    </source>
</evidence>
<comment type="caution">
    <text evidence="9">The sequence shown here is derived from an EMBL/GenBank/DDBJ whole genome shotgun (WGS) entry which is preliminary data.</text>
</comment>
<name>A0A1B8SGF7_9MYCO</name>
<dbReference type="Pfam" id="PF01850">
    <property type="entry name" value="PIN"/>
    <property type="match status" value="1"/>
</dbReference>
<dbReference type="InterPro" id="IPR002716">
    <property type="entry name" value="PIN_dom"/>
</dbReference>
<dbReference type="AlphaFoldDB" id="A0A1B8SGF7"/>
<keyword evidence="2" id="KW-1277">Toxin-antitoxin system</keyword>